<keyword evidence="5" id="KW-0963">Cytoplasm</keyword>
<dbReference type="InterPro" id="IPR025800">
    <property type="entry name" value="CaM-Lys-N-MeTrfase"/>
</dbReference>
<proteinExistence type="predicted"/>
<keyword evidence="10" id="KW-1185">Reference proteome</keyword>
<dbReference type="eggNOG" id="KOG3201">
    <property type="taxonomic scope" value="Eukaryota"/>
</dbReference>
<evidence type="ECO:0000256" key="3">
    <source>
        <dbReference type="ARBA" id="ARBA00011914"/>
    </source>
</evidence>
<organism evidence="9 10">
    <name type="scientific">Globisporangium ultimum (strain ATCC 200006 / CBS 805.95 / DAOM BR144)</name>
    <name type="common">Pythium ultimum</name>
    <dbReference type="NCBI Taxonomy" id="431595"/>
    <lineage>
        <taxon>Eukaryota</taxon>
        <taxon>Sar</taxon>
        <taxon>Stramenopiles</taxon>
        <taxon>Oomycota</taxon>
        <taxon>Peronosporomycetes</taxon>
        <taxon>Pythiales</taxon>
        <taxon>Pythiaceae</taxon>
        <taxon>Globisporangium</taxon>
    </lineage>
</organism>
<evidence type="ECO:0000256" key="6">
    <source>
        <dbReference type="ARBA" id="ARBA00022603"/>
    </source>
</evidence>
<reference evidence="9" key="3">
    <citation type="submission" date="2015-02" db="UniProtKB">
        <authorList>
            <consortium name="EnsemblProtists"/>
        </authorList>
    </citation>
    <scope>IDENTIFICATION</scope>
    <source>
        <strain evidence="9">DAOM BR144</strain>
    </source>
</reference>
<reference evidence="10" key="1">
    <citation type="journal article" date="2010" name="Genome Biol.">
        <title>Genome sequence of the necrotrophic plant pathogen Pythium ultimum reveals original pathogenicity mechanisms and effector repertoire.</title>
        <authorList>
            <person name="Levesque C.A."/>
            <person name="Brouwer H."/>
            <person name="Cano L."/>
            <person name="Hamilton J.P."/>
            <person name="Holt C."/>
            <person name="Huitema E."/>
            <person name="Raffaele S."/>
            <person name="Robideau G.P."/>
            <person name="Thines M."/>
            <person name="Win J."/>
            <person name="Zerillo M.M."/>
            <person name="Beakes G.W."/>
            <person name="Boore J.L."/>
            <person name="Busam D."/>
            <person name="Dumas B."/>
            <person name="Ferriera S."/>
            <person name="Fuerstenberg S.I."/>
            <person name="Gachon C.M."/>
            <person name="Gaulin E."/>
            <person name="Govers F."/>
            <person name="Grenville-Briggs L."/>
            <person name="Horner N."/>
            <person name="Hostetler J."/>
            <person name="Jiang R.H."/>
            <person name="Johnson J."/>
            <person name="Krajaejun T."/>
            <person name="Lin H."/>
            <person name="Meijer H.J."/>
            <person name="Moore B."/>
            <person name="Morris P."/>
            <person name="Phuntmart V."/>
            <person name="Puiu D."/>
            <person name="Shetty J."/>
            <person name="Stajich J.E."/>
            <person name="Tripathy S."/>
            <person name="Wawra S."/>
            <person name="van West P."/>
            <person name="Whitty B.R."/>
            <person name="Coutinho P.M."/>
            <person name="Henrissat B."/>
            <person name="Martin F."/>
            <person name="Thomas P.D."/>
            <person name="Tyler B.M."/>
            <person name="De Vries R.P."/>
            <person name="Kamoun S."/>
            <person name="Yandell M."/>
            <person name="Tisserat N."/>
            <person name="Buell C.R."/>
        </authorList>
    </citation>
    <scope>NUCLEOTIDE SEQUENCE</scope>
    <source>
        <strain evidence="10">DAOM:BR144</strain>
    </source>
</reference>
<dbReference type="PANTHER" id="PTHR13539:SF3">
    <property type="entry name" value="CALMODULIN-LYSINE N-METHYLTRANSFERASE"/>
    <property type="match status" value="1"/>
</dbReference>
<dbReference type="Pfam" id="PF10294">
    <property type="entry name" value="Methyltransf_16"/>
    <property type="match status" value="1"/>
</dbReference>
<dbReference type="EnsemblProtists" id="PYU1_T008341">
    <property type="protein sequence ID" value="PYU1_T008341"/>
    <property type="gene ID" value="PYU1_G008325"/>
</dbReference>
<dbReference type="GO" id="GO:0005634">
    <property type="term" value="C:nucleus"/>
    <property type="evidence" value="ECO:0007669"/>
    <property type="project" value="UniProtKB-SubCell"/>
</dbReference>
<evidence type="ECO:0000256" key="1">
    <source>
        <dbReference type="ARBA" id="ARBA00004123"/>
    </source>
</evidence>
<evidence type="ECO:0000313" key="9">
    <source>
        <dbReference type="EnsemblProtists" id="PYU1_T008341"/>
    </source>
</evidence>
<dbReference type="EMBL" id="GL376613">
    <property type="status" value="NOT_ANNOTATED_CDS"/>
    <property type="molecule type" value="Genomic_DNA"/>
</dbReference>
<keyword evidence="6" id="KW-0489">Methyltransferase</keyword>
<protein>
    <recommendedName>
        <fullName evidence="4">Calmodulin-lysine N-methyltransferase</fullName>
        <ecNumber evidence="3">2.1.1.60</ecNumber>
    </recommendedName>
</protein>
<dbReference type="GO" id="GO:0005737">
    <property type="term" value="C:cytoplasm"/>
    <property type="evidence" value="ECO:0007669"/>
    <property type="project" value="UniProtKB-SubCell"/>
</dbReference>
<evidence type="ECO:0000256" key="4">
    <source>
        <dbReference type="ARBA" id="ARBA00020594"/>
    </source>
</evidence>
<dbReference type="AlphaFoldDB" id="K3WTP5"/>
<sequence length="397" mass="43812">MMLMTHREQQHERCARMQAPLPAATEAAPAPTPAPAPVTAKSTKRHWRALRNALLAKPVVADGNTTASSISTEFFPVFAAQLSALGAANGAAEDSLQRHHRRPEPNFEWMQYDVSFEKTPRDAAGSGAKIVYVHEKQKNKGVSLQELFSHKVNQGVDNTGNVRTWPSEQVMLTYLLKQNVCENLAQRSKDGETAIPLNCCELGGGMAGLASLGLLAHAPVPFGRFDITDGNPLSVKNLKICVGENIAQGAFAKSALTQINVDLLRWDRNVTFSTYVQHQFDLLLASDCLFFEDFHYDLAHTIKQLLRPRTGRCYMLQPSRNGSMERFSRIAETHGLHVECVSDYDAEITAKHEAYLRTRPDYAADVHYPVLLIVSAPAPSVTPSSDATRHVSHQQSS</sequence>
<dbReference type="InterPro" id="IPR029063">
    <property type="entry name" value="SAM-dependent_MTases_sf"/>
</dbReference>
<evidence type="ECO:0000256" key="8">
    <source>
        <dbReference type="ARBA" id="ARBA00023242"/>
    </source>
</evidence>
<dbReference type="STRING" id="431595.K3WTP5"/>
<dbReference type="InterPro" id="IPR019410">
    <property type="entry name" value="Methyltransf_16"/>
</dbReference>
<accession>K3WTP5</accession>
<dbReference type="Gene3D" id="3.40.50.150">
    <property type="entry name" value="Vaccinia Virus protein VP39"/>
    <property type="match status" value="1"/>
</dbReference>
<comment type="subcellular location">
    <subcellularLocation>
        <location evidence="2">Cytoplasm</location>
    </subcellularLocation>
    <subcellularLocation>
        <location evidence="1">Nucleus</location>
    </subcellularLocation>
</comment>
<evidence type="ECO:0000256" key="7">
    <source>
        <dbReference type="ARBA" id="ARBA00022679"/>
    </source>
</evidence>
<dbReference type="EC" id="2.1.1.60" evidence="3"/>
<evidence type="ECO:0000256" key="5">
    <source>
        <dbReference type="ARBA" id="ARBA00022490"/>
    </source>
</evidence>
<dbReference type="Proteomes" id="UP000019132">
    <property type="component" value="Unassembled WGS sequence"/>
</dbReference>
<name>K3WTP5_GLOUD</name>
<dbReference type="GO" id="GO:0018025">
    <property type="term" value="F:calmodulin-lysine N-methyltransferase activity"/>
    <property type="evidence" value="ECO:0007669"/>
    <property type="project" value="UniProtKB-EC"/>
</dbReference>
<dbReference type="InParanoid" id="K3WTP5"/>
<reference evidence="10" key="2">
    <citation type="submission" date="2010-04" db="EMBL/GenBank/DDBJ databases">
        <authorList>
            <person name="Buell R."/>
            <person name="Hamilton J."/>
            <person name="Hostetler J."/>
        </authorList>
    </citation>
    <scope>NUCLEOTIDE SEQUENCE [LARGE SCALE GENOMIC DNA]</scope>
    <source>
        <strain evidence="10">DAOM:BR144</strain>
    </source>
</reference>
<dbReference type="OMA" id="WYYLAPQ"/>
<dbReference type="VEuPathDB" id="FungiDB:PYU1_G008325"/>
<dbReference type="GO" id="GO:0032259">
    <property type="term" value="P:methylation"/>
    <property type="evidence" value="ECO:0007669"/>
    <property type="project" value="UniProtKB-KW"/>
</dbReference>
<keyword evidence="7" id="KW-0808">Transferase</keyword>
<evidence type="ECO:0000313" key="10">
    <source>
        <dbReference type="Proteomes" id="UP000019132"/>
    </source>
</evidence>
<keyword evidence="8" id="KW-0539">Nucleus</keyword>
<evidence type="ECO:0000256" key="2">
    <source>
        <dbReference type="ARBA" id="ARBA00004496"/>
    </source>
</evidence>
<dbReference type="HOGENOM" id="CLU_057006_2_0_1"/>
<dbReference type="PANTHER" id="PTHR13539">
    <property type="entry name" value="CALMODULIN-LYSINE N-METHYLTRANSFERASE"/>
    <property type="match status" value="1"/>
</dbReference>